<dbReference type="AlphaFoldDB" id="A0A5N6S9H2"/>
<evidence type="ECO:0000256" key="5">
    <source>
        <dbReference type="ARBA" id="ARBA00022491"/>
    </source>
</evidence>
<sequence length="162" mass="18653">MPTMQRVTRARMQIVKQLQEDDTFATAQTVYNRLFEKGRRVGIATVYRNLQIMAQDGELDSVRQNGEVYYRLCRDRHHHHHVVCRRCGRAVELEIPGLEQWVNSRAQSLGFSDVTHSIEIFGLCARCRKLEDRKATDDDASPEQADILATRLGLAPRSEQTK</sequence>
<evidence type="ECO:0000256" key="7">
    <source>
        <dbReference type="ARBA" id="ARBA00022833"/>
    </source>
</evidence>
<dbReference type="GO" id="GO:0045892">
    <property type="term" value="P:negative regulation of DNA-templated transcription"/>
    <property type="evidence" value="ECO:0007669"/>
    <property type="project" value="TreeGrafter"/>
</dbReference>
<comment type="cofactor">
    <cofactor evidence="12">
        <name>Mn(2+)</name>
        <dbReference type="ChEBI" id="CHEBI:29035"/>
    </cofactor>
    <cofactor evidence="12">
        <name>Fe(2+)</name>
        <dbReference type="ChEBI" id="CHEBI:29033"/>
    </cofactor>
    <text evidence="12">Binds 1 Mn(2+) or Fe(2+) ion per subunit.</text>
</comment>
<comment type="cofactor">
    <cofactor evidence="11">
        <name>Zn(2+)</name>
        <dbReference type="ChEBI" id="CHEBI:29105"/>
    </cofactor>
    <text evidence="11">Binds 1 zinc ion per subunit.</text>
</comment>
<organism evidence="13 14">
    <name type="scientific">Bifidobacterium tibiigranuli</name>
    <dbReference type="NCBI Taxonomy" id="2172043"/>
    <lineage>
        <taxon>Bacteria</taxon>
        <taxon>Bacillati</taxon>
        <taxon>Actinomycetota</taxon>
        <taxon>Actinomycetes</taxon>
        <taxon>Bifidobacteriales</taxon>
        <taxon>Bifidobacteriaceae</taxon>
        <taxon>Bifidobacterium</taxon>
    </lineage>
</organism>
<gene>
    <name evidence="13" type="ORF">DDE84_09430</name>
</gene>
<dbReference type="InterPro" id="IPR002481">
    <property type="entry name" value="FUR"/>
</dbReference>
<name>A0A5N6S9H2_9BIFI</name>
<accession>A0A5N6S9H2</accession>
<comment type="subunit">
    <text evidence="3">Homodimer.</text>
</comment>
<dbReference type="PANTHER" id="PTHR33202">
    <property type="entry name" value="ZINC UPTAKE REGULATION PROTEIN"/>
    <property type="match status" value="1"/>
</dbReference>
<evidence type="ECO:0000256" key="4">
    <source>
        <dbReference type="ARBA" id="ARBA00022490"/>
    </source>
</evidence>
<keyword evidence="14" id="KW-1185">Reference proteome</keyword>
<dbReference type="GO" id="GO:0008270">
    <property type="term" value="F:zinc ion binding"/>
    <property type="evidence" value="ECO:0007669"/>
    <property type="project" value="TreeGrafter"/>
</dbReference>
<feature type="binding site" evidence="12">
    <location>
        <position position="78"/>
    </location>
    <ligand>
        <name>Fe cation</name>
        <dbReference type="ChEBI" id="CHEBI:24875"/>
    </ligand>
</feature>
<dbReference type="InterPro" id="IPR036388">
    <property type="entry name" value="WH-like_DNA-bd_sf"/>
</dbReference>
<keyword evidence="6 11" id="KW-0479">Metal-binding</keyword>
<keyword evidence="9" id="KW-0238">DNA-binding</keyword>
<dbReference type="Gene3D" id="3.30.1490.190">
    <property type="match status" value="1"/>
</dbReference>
<dbReference type="GO" id="GO:1900376">
    <property type="term" value="P:regulation of secondary metabolite biosynthetic process"/>
    <property type="evidence" value="ECO:0007669"/>
    <property type="project" value="TreeGrafter"/>
</dbReference>
<keyword evidence="4" id="KW-0963">Cytoplasm</keyword>
<evidence type="ECO:0000256" key="6">
    <source>
        <dbReference type="ARBA" id="ARBA00022723"/>
    </source>
</evidence>
<evidence type="ECO:0000256" key="12">
    <source>
        <dbReference type="PIRSR" id="PIRSR602481-2"/>
    </source>
</evidence>
<dbReference type="GO" id="GO:0003700">
    <property type="term" value="F:DNA-binding transcription factor activity"/>
    <property type="evidence" value="ECO:0007669"/>
    <property type="project" value="InterPro"/>
</dbReference>
<feature type="binding site" evidence="11">
    <location>
        <position position="84"/>
    </location>
    <ligand>
        <name>Zn(2+)</name>
        <dbReference type="ChEBI" id="CHEBI:29105"/>
    </ligand>
</feature>
<keyword evidence="10" id="KW-0804">Transcription</keyword>
<dbReference type="PANTHER" id="PTHR33202:SF2">
    <property type="entry name" value="FERRIC UPTAKE REGULATION PROTEIN"/>
    <property type="match status" value="1"/>
</dbReference>
<dbReference type="InterPro" id="IPR043135">
    <property type="entry name" value="Fur_C"/>
</dbReference>
<dbReference type="CDD" id="cd07153">
    <property type="entry name" value="Fur_like"/>
    <property type="match status" value="1"/>
</dbReference>
<dbReference type="Proteomes" id="UP000325415">
    <property type="component" value="Unassembled WGS sequence"/>
</dbReference>
<dbReference type="GO" id="GO:0005829">
    <property type="term" value="C:cytosol"/>
    <property type="evidence" value="ECO:0007669"/>
    <property type="project" value="TreeGrafter"/>
</dbReference>
<evidence type="ECO:0000256" key="1">
    <source>
        <dbReference type="ARBA" id="ARBA00004496"/>
    </source>
</evidence>
<keyword evidence="7 11" id="KW-0862">Zinc</keyword>
<evidence type="ECO:0000256" key="3">
    <source>
        <dbReference type="ARBA" id="ARBA00011738"/>
    </source>
</evidence>
<evidence type="ECO:0000256" key="8">
    <source>
        <dbReference type="ARBA" id="ARBA00023015"/>
    </source>
</evidence>
<reference evidence="13 14" key="1">
    <citation type="submission" date="2018-04" db="EMBL/GenBank/DDBJ databases">
        <authorList>
            <person name="Eckel V.P."/>
            <person name="Vogel R.F."/>
        </authorList>
    </citation>
    <scope>NUCLEOTIDE SEQUENCE [LARGE SCALE GENOMIC DNA]</scope>
    <source>
        <strain evidence="14">TMW 2.1764</strain>
    </source>
</reference>
<dbReference type="SUPFAM" id="SSF46785">
    <property type="entry name" value="Winged helix' DNA-binding domain"/>
    <property type="match status" value="1"/>
</dbReference>
<evidence type="ECO:0000256" key="11">
    <source>
        <dbReference type="PIRSR" id="PIRSR602481-1"/>
    </source>
</evidence>
<keyword evidence="5" id="KW-0678">Repressor</keyword>
<keyword evidence="12" id="KW-0408">Iron</keyword>
<dbReference type="Pfam" id="PF01475">
    <property type="entry name" value="FUR"/>
    <property type="match status" value="1"/>
</dbReference>
<evidence type="ECO:0000313" key="13">
    <source>
        <dbReference type="EMBL" id="KAE8126882.1"/>
    </source>
</evidence>
<evidence type="ECO:0000256" key="2">
    <source>
        <dbReference type="ARBA" id="ARBA00007957"/>
    </source>
</evidence>
<protein>
    <submittedName>
        <fullName evidence="13">Transcriptional repressor</fullName>
    </submittedName>
</protein>
<feature type="binding site" evidence="11">
    <location>
        <position position="87"/>
    </location>
    <ligand>
        <name>Zn(2+)</name>
        <dbReference type="ChEBI" id="CHEBI:29105"/>
    </ligand>
</feature>
<dbReference type="Gene3D" id="1.10.10.10">
    <property type="entry name" value="Winged helix-like DNA-binding domain superfamily/Winged helix DNA-binding domain"/>
    <property type="match status" value="1"/>
</dbReference>
<proteinExistence type="inferred from homology"/>
<dbReference type="InterPro" id="IPR036390">
    <property type="entry name" value="WH_DNA-bd_sf"/>
</dbReference>
<evidence type="ECO:0000313" key="14">
    <source>
        <dbReference type="Proteomes" id="UP000325415"/>
    </source>
</evidence>
<feature type="binding site" evidence="11">
    <location>
        <position position="127"/>
    </location>
    <ligand>
        <name>Zn(2+)</name>
        <dbReference type="ChEBI" id="CHEBI:29105"/>
    </ligand>
</feature>
<evidence type="ECO:0000256" key="10">
    <source>
        <dbReference type="ARBA" id="ARBA00023163"/>
    </source>
</evidence>
<comment type="subcellular location">
    <subcellularLocation>
        <location evidence="1">Cytoplasm</location>
    </subcellularLocation>
</comment>
<comment type="similarity">
    <text evidence="2">Belongs to the Fur family.</text>
</comment>
<comment type="caution">
    <text evidence="13">The sequence shown here is derived from an EMBL/GenBank/DDBJ whole genome shotgun (WGS) entry which is preliminary data.</text>
</comment>
<dbReference type="GO" id="GO:0000976">
    <property type="term" value="F:transcription cis-regulatory region binding"/>
    <property type="evidence" value="ECO:0007669"/>
    <property type="project" value="TreeGrafter"/>
</dbReference>
<evidence type="ECO:0000256" key="9">
    <source>
        <dbReference type="ARBA" id="ARBA00023125"/>
    </source>
</evidence>
<feature type="binding site" evidence="12">
    <location>
        <position position="116"/>
    </location>
    <ligand>
        <name>Fe cation</name>
        <dbReference type="ChEBI" id="CHEBI:24875"/>
    </ligand>
</feature>
<feature type="binding site" evidence="11">
    <location>
        <position position="124"/>
    </location>
    <ligand>
        <name>Zn(2+)</name>
        <dbReference type="ChEBI" id="CHEBI:29105"/>
    </ligand>
</feature>
<dbReference type="EMBL" id="QDAG01000010">
    <property type="protein sequence ID" value="KAE8126882.1"/>
    <property type="molecule type" value="Genomic_DNA"/>
</dbReference>
<feature type="binding site" evidence="12">
    <location>
        <position position="99"/>
    </location>
    <ligand>
        <name>Fe cation</name>
        <dbReference type="ChEBI" id="CHEBI:24875"/>
    </ligand>
</feature>
<keyword evidence="8" id="KW-0805">Transcription regulation</keyword>